<dbReference type="GO" id="GO:0003723">
    <property type="term" value="F:RNA binding"/>
    <property type="evidence" value="ECO:0007669"/>
    <property type="project" value="TreeGrafter"/>
</dbReference>
<evidence type="ECO:0000256" key="3">
    <source>
        <dbReference type="ARBA" id="ARBA00022694"/>
    </source>
</evidence>
<evidence type="ECO:0000256" key="1">
    <source>
        <dbReference type="ARBA" id="ARBA00004123"/>
    </source>
</evidence>
<protein>
    <submittedName>
        <fullName evidence="5">Uncharacterized protein</fullName>
    </submittedName>
</protein>
<comment type="caution">
    <text evidence="5">The sequence shown here is derived from an EMBL/GenBank/DDBJ whole genome shotgun (WGS) entry which is preliminary data.</text>
</comment>
<evidence type="ECO:0000313" key="6">
    <source>
        <dbReference type="Proteomes" id="UP000033140"/>
    </source>
</evidence>
<dbReference type="AlphaFoldDB" id="A0A0E9NID0"/>
<dbReference type="OrthoDB" id="17948at2759"/>
<feature type="region of interest" description="Disordered" evidence="4">
    <location>
        <begin position="243"/>
        <end position="272"/>
    </location>
</feature>
<dbReference type="STRING" id="698492.A0A0E9NID0"/>
<reference evidence="5 6" key="2">
    <citation type="journal article" date="2014" name="J. Gen. Appl. Microbiol.">
        <title>The early diverging ascomycetous budding yeast Saitoella complicata has three histone deacetylases belonging to the Clr6, Hos2, and Rpd3 lineages.</title>
        <authorList>
            <person name="Nishida H."/>
            <person name="Matsumoto T."/>
            <person name="Kondo S."/>
            <person name="Hamamoto M."/>
            <person name="Yoshikawa H."/>
        </authorList>
    </citation>
    <scope>NUCLEOTIDE SEQUENCE [LARGE SCALE GENOMIC DNA]</scope>
    <source>
        <strain evidence="5 6">NRRL Y-17804</strain>
    </source>
</reference>
<dbReference type="InterPro" id="IPR016195">
    <property type="entry name" value="Pol/histidinol_Pase-like"/>
</dbReference>
<feature type="compositionally biased region" description="Basic residues" evidence="4">
    <location>
        <begin position="260"/>
        <end position="272"/>
    </location>
</feature>
<dbReference type="GO" id="GO:0005655">
    <property type="term" value="C:nucleolar ribonuclease P complex"/>
    <property type="evidence" value="ECO:0007669"/>
    <property type="project" value="TreeGrafter"/>
</dbReference>
<dbReference type="PANTHER" id="PTHR13031">
    <property type="entry name" value="RIBONUCLEASE P SUBUNIT P30"/>
    <property type="match status" value="1"/>
</dbReference>
<comment type="similarity">
    <text evidence="2">Belongs to the eukaryotic/archaeal RNase P protein component 3 family.</text>
</comment>
<organism evidence="5 6">
    <name type="scientific">Saitoella complicata (strain BCRC 22490 / CBS 7301 / JCM 7358 / NBRC 10748 / NRRL Y-17804)</name>
    <dbReference type="NCBI Taxonomy" id="698492"/>
    <lineage>
        <taxon>Eukaryota</taxon>
        <taxon>Fungi</taxon>
        <taxon>Dikarya</taxon>
        <taxon>Ascomycota</taxon>
        <taxon>Taphrinomycotina</taxon>
        <taxon>Taphrinomycotina incertae sedis</taxon>
        <taxon>Saitoella</taxon>
    </lineage>
</organism>
<accession>A0A0E9NID0</accession>
<dbReference type="SUPFAM" id="SSF89550">
    <property type="entry name" value="PHP domain-like"/>
    <property type="match status" value="1"/>
</dbReference>
<evidence type="ECO:0000313" key="5">
    <source>
        <dbReference type="EMBL" id="GAO49627.1"/>
    </source>
</evidence>
<gene>
    <name evidence="5" type="ORF">G7K_3776-t1</name>
</gene>
<dbReference type="InterPro" id="IPR002738">
    <property type="entry name" value="RNase_P_p30"/>
</dbReference>
<reference evidence="5 6" key="1">
    <citation type="journal article" date="2011" name="J. Gen. Appl. Microbiol.">
        <title>Draft genome sequencing of the enigmatic yeast Saitoella complicata.</title>
        <authorList>
            <person name="Nishida H."/>
            <person name="Hamamoto M."/>
            <person name="Sugiyama J."/>
        </authorList>
    </citation>
    <scope>NUCLEOTIDE SEQUENCE [LARGE SCALE GENOMIC DNA]</scope>
    <source>
        <strain evidence="5 6">NRRL Y-17804</strain>
    </source>
</reference>
<dbReference type="PANTHER" id="PTHR13031:SF0">
    <property type="entry name" value="RIBONUCLEASE P PROTEIN SUBUNIT P30"/>
    <property type="match status" value="1"/>
</dbReference>
<keyword evidence="3" id="KW-0819">tRNA processing</keyword>
<evidence type="ECO:0000256" key="2">
    <source>
        <dbReference type="ARBA" id="ARBA00007331"/>
    </source>
</evidence>
<dbReference type="EMBL" id="BACD03000024">
    <property type="protein sequence ID" value="GAO49627.1"/>
    <property type="molecule type" value="Genomic_DNA"/>
</dbReference>
<dbReference type="Proteomes" id="UP000033140">
    <property type="component" value="Unassembled WGS sequence"/>
</dbReference>
<evidence type="ECO:0000256" key="4">
    <source>
        <dbReference type="SAM" id="MobiDB-lite"/>
    </source>
</evidence>
<name>A0A0E9NID0_SAICN</name>
<proteinExistence type="inferred from homology"/>
<dbReference type="Pfam" id="PF01876">
    <property type="entry name" value="RNase_P_p30"/>
    <property type="match status" value="1"/>
</dbReference>
<keyword evidence="6" id="KW-1185">Reference proteome</keyword>
<comment type="subcellular location">
    <subcellularLocation>
        <location evidence="1">Nucleus</location>
    </subcellularLocation>
</comment>
<dbReference type="OMA" id="CYGPGIT"/>
<reference evidence="5 6" key="3">
    <citation type="journal article" date="2015" name="Genome Announc.">
        <title>Draft Genome Sequence of the Archiascomycetous Yeast Saitoella complicata.</title>
        <authorList>
            <person name="Yamauchi K."/>
            <person name="Kondo S."/>
            <person name="Hamamoto M."/>
            <person name="Takahashi Y."/>
            <person name="Ogura Y."/>
            <person name="Hayashi T."/>
            <person name="Nishida H."/>
        </authorList>
    </citation>
    <scope>NUCLEOTIDE SEQUENCE [LARGE SCALE GENOMIC DNA]</scope>
    <source>
        <strain evidence="5 6">NRRL Y-17804</strain>
    </source>
</reference>
<dbReference type="RefSeq" id="XP_019022114.1">
    <property type="nucleotide sequence ID" value="XM_019172024.1"/>
</dbReference>
<dbReference type="Gene3D" id="3.20.20.140">
    <property type="entry name" value="Metal-dependent hydrolases"/>
    <property type="match status" value="1"/>
</dbReference>
<dbReference type="GO" id="GO:0008033">
    <property type="term" value="P:tRNA processing"/>
    <property type="evidence" value="ECO:0007669"/>
    <property type="project" value="UniProtKB-KW"/>
</dbReference>
<sequence length="272" mass="29388">MFYDLNVPWPVNDPKLIPILDHLGYNVIALNYTHNGKIPGAFPKVIPDTPFPQTPKLRTIKRLTLILSDGAPPQTSQLQAASQQYDLLAVRPTSEKTFQQACTNLEGVDMISLDMSERLPYVLKMSTCGAAVSRGLKFEICYSQSIHDLAARRQLISNAAALTRATRSRGIIISSSAARALELRGPYDVINLATMWGLSQEIGRDAVGEGARAVCMHAETRGRTHKAVLRVVDGGAVAATEKRKAEDVKVAATGGDGPAKNKKAKKGNKAAN</sequence>